<dbReference type="Proteomes" id="UP000601223">
    <property type="component" value="Unassembled WGS sequence"/>
</dbReference>
<accession>A0A8J3JJ50</accession>
<sequence length="289" mass="31878">MTDSTPRASLETKAAIDKAFTTYDIQACLYDTRRVKYLQDAIVKTVKPGDVVVDAGSGTGLLGLLAAKAGARRVYCLEFNADFVPVIEENARRNGLADQIIAIHADATSCALPEAVDVVISEVISAGFFYEPQLQITNNLRRFLKPGGAMIPMGMQNYVELISAQEDIYGLKLNFDTRFTELEEDRPLTDSRQYLDNRFEDWTDPAIRGRARLKASTAGRANAVKIAYRIDFAEGISGDKPTDFLLNPQVVFLEKPIDLQPGDQFDICLDYLASNSPLEADITITPVLS</sequence>
<dbReference type="SUPFAM" id="SSF53335">
    <property type="entry name" value="S-adenosyl-L-methionine-dependent methyltransferases"/>
    <property type="match status" value="1"/>
</dbReference>
<dbReference type="EMBL" id="BONF01000015">
    <property type="protein sequence ID" value="GIF81616.1"/>
    <property type="molecule type" value="Genomic_DNA"/>
</dbReference>
<dbReference type="InterPro" id="IPR029063">
    <property type="entry name" value="SAM-dependent_MTases_sf"/>
</dbReference>
<organism evidence="2 3">
    <name type="scientific">Catellatospora bangladeshensis</name>
    <dbReference type="NCBI Taxonomy" id="310355"/>
    <lineage>
        <taxon>Bacteria</taxon>
        <taxon>Bacillati</taxon>
        <taxon>Actinomycetota</taxon>
        <taxon>Actinomycetes</taxon>
        <taxon>Micromonosporales</taxon>
        <taxon>Micromonosporaceae</taxon>
        <taxon>Catellatospora</taxon>
    </lineage>
</organism>
<name>A0A8J3JJ50_9ACTN</name>
<comment type="caution">
    <text evidence="2">The sequence shown here is derived from an EMBL/GenBank/DDBJ whole genome shotgun (WGS) entry which is preliminary data.</text>
</comment>
<dbReference type="GO" id="GO:0016274">
    <property type="term" value="F:protein-arginine N-methyltransferase activity"/>
    <property type="evidence" value="ECO:0007669"/>
    <property type="project" value="InterPro"/>
</dbReference>
<feature type="domain" description="Methyltransferase" evidence="1">
    <location>
        <begin position="52"/>
        <end position="148"/>
    </location>
</feature>
<protein>
    <recommendedName>
        <fullName evidence="1">Methyltransferase domain-containing protein</fullName>
    </recommendedName>
</protein>
<evidence type="ECO:0000313" key="3">
    <source>
        <dbReference type="Proteomes" id="UP000601223"/>
    </source>
</evidence>
<proteinExistence type="predicted"/>
<dbReference type="Gene3D" id="3.40.50.150">
    <property type="entry name" value="Vaccinia Virus protein VP39"/>
    <property type="match status" value="1"/>
</dbReference>
<gene>
    <name evidence="2" type="ORF">Cba03nite_29650</name>
</gene>
<dbReference type="GO" id="GO:0042054">
    <property type="term" value="F:histone methyltransferase activity"/>
    <property type="evidence" value="ECO:0007669"/>
    <property type="project" value="TreeGrafter"/>
</dbReference>
<reference evidence="2 3" key="1">
    <citation type="submission" date="2021-01" db="EMBL/GenBank/DDBJ databases">
        <title>Whole genome shotgun sequence of Catellatospora bangladeshensis NBRC 107357.</title>
        <authorList>
            <person name="Komaki H."/>
            <person name="Tamura T."/>
        </authorList>
    </citation>
    <scope>NUCLEOTIDE SEQUENCE [LARGE SCALE GENOMIC DNA]</scope>
    <source>
        <strain evidence="2 3">NBRC 107357</strain>
    </source>
</reference>
<dbReference type="PANTHER" id="PTHR11006">
    <property type="entry name" value="PROTEIN ARGININE N-METHYLTRANSFERASE"/>
    <property type="match status" value="1"/>
</dbReference>
<dbReference type="PANTHER" id="PTHR11006:SF4">
    <property type="entry name" value="PROTEIN ARGININE N-METHYLTRANSFERASE 7"/>
    <property type="match status" value="1"/>
</dbReference>
<dbReference type="InterPro" id="IPR041698">
    <property type="entry name" value="Methyltransf_25"/>
</dbReference>
<evidence type="ECO:0000313" key="2">
    <source>
        <dbReference type="EMBL" id="GIF81616.1"/>
    </source>
</evidence>
<keyword evidence="3" id="KW-1185">Reference proteome</keyword>
<evidence type="ECO:0000259" key="1">
    <source>
        <dbReference type="Pfam" id="PF13649"/>
    </source>
</evidence>
<dbReference type="AlphaFoldDB" id="A0A8J3JJ50"/>
<dbReference type="InterPro" id="IPR025799">
    <property type="entry name" value="Arg_MeTrfase"/>
</dbReference>
<dbReference type="Pfam" id="PF13649">
    <property type="entry name" value="Methyltransf_25"/>
    <property type="match status" value="1"/>
</dbReference>